<reference evidence="5 6" key="1">
    <citation type="submission" date="2017-03" db="EMBL/GenBank/DDBJ databases">
        <title>Whole genome sequences of fourteen strains of Bradyrhizobium canariense and one strain of Bradyrhizobium japonicum isolated from Lupinus (Papilionoideae: Genisteae) species in Algeria.</title>
        <authorList>
            <person name="Crovadore J."/>
            <person name="Chekireb D."/>
            <person name="Brachmann A."/>
            <person name="Chablais R."/>
            <person name="Cochard B."/>
            <person name="Lefort F."/>
        </authorList>
    </citation>
    <scope>NUCLEOTIDE SEQUENCE [LARGE SCALE GENOMIC DNA]</scope>
    <source>
        <strain evidence="5 6">UBMA195</strain>
    </source>
</reference>
<evidence type="ECO:0000256" key="3">
    <source>
        <dbReference type="ARBA" id="ARBA00023172"/>
    </source>
</evidence>
<dbReference type="PANTHER" id="PTHR30629:SF2">
    <property type="entry name" value="PROPHAGE INTEGRASE INTS-RELATED"/>
    <property type="match status" value="1"/>
</dbReference>
<gene>
    <name evidence="5" type="ORF">BSZ18_38895</name>
</gene>
<proteinExistence type="inferred from homology"/>
<dbReference type="Gene3D" id="1.10.443.10">
    <property type="entry name" value="Intergrase catalytic core"/>
    <property type="match status" value="1"/>
</dbReference>
<organism evidence="5 6">
    <name type="scientific">Bradyrhizobium canariense</name>
    <dbReference type="NCBI Taxonomy" id="255045"/>
    <lineage>
        <taxon>Bacteria</taxon>
        <taxon>Pseudomonadati</taxon>
        <taxon>Pseudomonadota</taxon>
        <taxon>Alphaproteobacteria</taxon>
        <taxon>Hyphomicrobiales</taxon>
        <taxon>Nitrobacteraceae</taxon>
        <taxon>Bradyrhizobium</taxon>
    </lineage>
</organism>
<dbReference type="InterPro" id="IPR050808">
    <property type="entry name" value="Phage_Integrase"/>
</dbReference>
<protein>
    <recommendedName>
        <fullName evidence="4">Integrase DNA-binding domain-containing protein</fullName>
    </recommendedName>
</protein>
<sequence>MAEKLITKGKLDQLMRTKGKHSDGGGLILQVTSPGSASWVFRYKDRQTHKERWPCIGPAKTYTLDEARDKARLCRVELHEGRDPAAFLAANRRAAPAGKLFSTAMAEYLKIKAPTWAASNRDRELRRYAFLFGQVPEFTALPLRTIDQDAKNKALSNWPVGSKQRRDIGFYIEAIIRYVETGKLRLKKKRVVAHHEAMPWADVPAFFARLSETDTIGARALAFTILTGSRTDEVIGTKRKGKWTKLPATWGEITEEDGKPVWAIPDDRMKAGLQHSVPLTPQMLALLGDRRADNIPLFKVGNQNAMLNTLKSLDSNDYTVHGFRSSFEDWGAEATIFPRDLVKLCTAHDTRTETDRAYQRSALLAKRREILESWSNFVSP</sequence>
<dbReference type="InterPro" id="IPR038488">
    <property type="entry name" value="Integrase_DNA-bd_sf"/>
</dbReference>
<dbReference type="Gene3D" id="3.30.160.390">
    <property type="entry name" value="Integrase, DNA-binding domain"/>
    <property type="match status" value="1"/>
</dbReference>
<name>A0A1X3GV94_9BRAD</name>
<dbReference type="SUPFAM" id="SSF56349">
    <property type="entry name" value="DNA breaking-rejoining enzymes"/>
    <property type="match status" value="1"/>
</dbReference>
<dbReference type="GO" id="GO:0003677">
    <property type="term" value="F:DNA binding"/>
    <property type="evidence" value="ECO:0007669"/>
    <property type="project" value="InterPro"/>
</dbReference>
<dbReference type="InterPro" id="IPR011010">
    <property type="entry name" value="DNA_brk_join_enz"/>
</dbReference>
<dbReference type="AlphaFoldDB" id="A0A1X3GV94"/>
<feature type="domain" description="Integrase DNA-binding" evidence="4">
    <location>
        <begin position="9"/>
        <end position="86"/>
    </location>
</feature>
<dbReference type="GO" id="GO:0015074">
    <property type="term" value="P:DNA integration"/>
    <property type="evidence" value="ECO:0007669"/>
    <property type="project" value="UniProtKB-KW"/>
</dbReference>
<evidence type="ECO:0000256" key="2">
    <source>
        <dbReference type="ARBA" id="ARBA00022908"/>
    </source>
</evidence>
<accession>A0A1X3GV94</accession>
<evidence type="ECO:0000259" key="4">
    <source>
        <dbReference type="Pfam" id="PF13356"/>
    </source>
</evidence>
<evidence type="ECO:0000313" key="5">
    <source>
        <dbReference type="EMBL" id="OSJ01772.1"/>
    </source>
</evidence>
<keyword evidence="2" id="KW-0229">DNA integration</keyword>
<dbReference type="InterPro" id="IPR013762">
    <property type="entry name" value="Integrase-like_cat_sf"/>
</dbReference>
<dbReference type="EMBL" id="NAFI01000190">
    <property type="protein sequence ID" value="OSJ01772.1"/>
    <property type="molecule type" value="Genomic_DNA"/>
</dbReference>
<dbReference type="Pfam" id="PF13356">
    <property type="entry name" value="Arm-DNA-bind_3"/>
    <property type="match status" value="1"/>
</dbReference>
<dbReference type="PANTHER" id="PTHR30629">
    <property type="entry name" value="PROPHAGE INTEGRASE"/>
    <property type="match status" value="1"/>
</dbReference>
<keyword evidence="3" id="KW-0233">DNA recombination</keyword>
<evidence type="ECO:0000313" key="6">
    <source>
        <dbReference type="Proteomes" id="UP000193553"/>
    </source>
</evidence>
<evidence type="ECO:0000256" key="1">
    <source>
        <dbReference type="ARBA" id="ARBA00008857"/>
    </source>
</evidence>
<dbReference type="Proteomes" id="UP000193553">
    <property type="component" value="Unassembled WGS sequence"/>
</dbReference>
<dbReference type="InterPro" id="IPR025166">
    <property type="entry name" value="Integrase_DNA_bind_dom"/>
</dbReference>
<comment type="similarity">
    <text evidence="1">Belongs to the 'phage' integrase family.</text>
</comment>
<dbReference type="RefSeq" id="WP_085358606.1">
    <property type="nucleotide sequence ID" value="NZ_NAFD01000175.1"/>
</dbReference>
<comment type="caution">
    <text evidence="5">The sequence shown here is derived from an EMBL/GenBank/DDBJ whole genome shotgun (WGS) entry which is preliminary data.</text>
</comment>
<dbReference type="OrthoDB" id="9795573at2"/>
<dbReference type="GO" id="GO:0006310">
    <property type="term" value="P:DNA recombination"/>
    <property type="evidence" value="ECO:0007669"/>
    <property type="project" value="UniProtKB-KW"/>
</dbReference>